<dbReference type="OrthoDB" id="6482300at2759"/>
<dbReference type="AlphaFoldDB" id="A0A7R9LRR0"/>
<reference evidence="1" key="1">
    <citation type="submission" date="2020-11" db="EMBL/GenBank/DDBJ databases">
        <authorList>
            <person name="Tran Van P."/>
        </authorList>
    </citation>
    <scope>NUCLEOTIDE SEQUENCE</scope>
</reference>
<dbReference type="PANTHER" id="PTHR31859:SF9">
    <property type="entry name" value="TETRATRICOPEPTIDE REPEAT PROTEIN 39B"/>
    <property type="match status" value="1"/>
</dbReference>
<dbReference type="Proteomes" id="UP000728032">
    <property type="component" value="Unassembled WGS sequence"/>
</dbReference>
<proteinExistence type="predicted"/>
<name>A0A7R9LRR0_9ACAR</name>
<keyword evidence="2" id="KW-1185">Reference proteome</keyword>
<dbReference type="EMBL" id="CAJPVJ010002447">
    <property type="protein sequence ID" value="CAG2166307.1"/>
    <property type="molecule type" value="Genomic_DNA"/>
</dbReference>
<evidence type="ECO:0000313" key="2">
    <source>
        <dbReference type="Proteomes" id="UP000728032"/>
    </source>
</evidence>
<protein>
    <submittedName>
        <fullName evidence="1">Uncharacterized protein</fullName>
    </submittedName>
</protein>
<gene>
    <name evidence="1" type="ORF">ONB1V03_LOCUS5831</name>
</gene>
<dbReference type="PANTHER" id="PTHR31859">
    <property type="entry name" value="TETRATRICOPEPTIDE REPEAT PROTEIN 39 FAMILY MEMBER"/>
    <property type="match status" value="1"/>
</dbReference>
<sequence length="372" mass="43015">MDTLMNSNTITAADGLELTSLYESYMDVIRELLISLATKDKNDIERAHKTIDSHLRLCDKNRKTGLMLTVLSYVKTPNYHRYSDVESHSELLYAYGIIFYAMICFNQLNKVAFTSTNMQGQMCKMVLILFWTFVEAHFSLTAKNVDICQQLLNKSIDNKAKLAQISGNIDESINIHKKLITDYESDIFVKYFCIKYALLVRKGMTHSPAFTTYCEAVFRYLKGTDESDTRELERAVQLLGIVPSIRVRYFGKSLTVEKMAVMSAQKEARFGREYSIPPQSVMELGLVELELNNRAEAEKWLKKSLHDYSNYMNENYVHIRAYAALRELGVSSDKHSVDQIQCQEYRNQWLRDTRNDEENVDKIQANEKEINA</sequence>
<accession>A0A7R9LRR0</accession>
<dbReference type="InterPro" id="IPR019412">
    <property type="entry name" value="IML2/TPR_39"/>
</dbReference>
<organism evidence="1">
    <name type="scientific">Oppiella nova</name>
    <dbReference type="NCBI Taxonomy" id="334625"/>
    <lineage>
        <taxon>Eukaryota</taxon>
        <taxon>Metazoa</taxon>
        <taxon>Ecdysozoa</taxon>
        <taxon>Arthropoda</taxon>
        <taxon>Chelicerata</taxon>
        <taxon>Arachnida</taxon>
        <taxon>Acari</taxon>
        <taxon>Acariformes</taxon>
        <taxon>Sarcoptiformes</taxon>
        <taxon>Oribatida</taxon>
        <taxon>Brachypylina</taxon>
        <taxon>Oppioidea</taxon>
        <taxon>Oppiidae</taxon>
        <taxon>Oppiella</taxon>
    </lineage>
</organism>
<evidence type="ECO:0000313" key="1">
    <source>
        <dbReference type="EMBL" id="CAD7646629.1"/>
    </source>
</evidence>
<dbReference type="EMBL" id="OC917272">
    <property type="protein sequence ID" value="CAD7646629.1"/>
    <property type="molecule type" value="Genomic_DNA"/>
</dbReference>